<dbReference type="PANTHER" id="PTHR15837:SF0">
    <property type="entry name" value="RAN GUANINE NUCLEOTIDE RELEASE FACTOR"/>
    <property type="match status" value="1"/>
</dbReference>
<dbReference type="GO" id="GO:0031267">
    <property type="term" value="F:small GTPase binding"/>
    <property type="evidence" value="ECO:0007669"/>
    <property type="project" value="TreeGrafter"/>
</dbReference>
<dbReference type="EMBL" id="FN647972">
    <property type="protein sequence ID" value="CBJ29147.1"/>
    <property type="molecule type" value="Genomic_DNA"/>
</dbReference>
<feature type="compositionally biased region" description="Low complexity" evidence="4">
    <location>
        <begin position="204"/>
        <end position="219"/>
    </location>
</feature>
<gene>
    <name evidence="5" type="ORF">Esi_0136_0005</name>
</gene>
<dbReference type="AlphaFoldDB" id="D7FJP5"/>
<dbReference type="InParanoid" id="D7FJP5"/>
<dbReference type="STRING" id="2880.D7FJP5"/>
<name>D7FJP5_ECTSI</name>
<dbReference type="Gene3D" id="3.40.1000.10">
    <property type="entry name" value="Mog1/PsbP, alpha/beta/alpha sandwich"/>
    <property type="match status" value="1"/>
</dbReference>
<dbReference type="Proteomes" id="UP000002630">
    <property type="component" value="Linkage Group LG16"/>
</dbReference>
<dbReference type="OrthoDB" id="10255285at2759"/>
<dbReference type="PANTHER" id="PTHR15837">
    <property type="entry name" value="RAN GUANINE NUCLEOTIDE RELEASE FACTOR"/>
    <property type="match status" value="1"/>
</dbReference>
<evidence type="ECO:0000256" key="1">
    <source>
        <dbReference type="ARBA" id="ARBA00010307"/>
    </source>
</evidence>
<dbReference type="EMBL" id="FN649741">
    <property type="protein sequence ID" value="CBJ29147.1"/>
    <property type="molecule type" value="Genomic_DNA"/>
</dbReference>
<comment type="similarity">
    <text evidence="1">Belongs to the MOG1 family.</text>
</comment>
<dbReference type="Pfam" id="PF04603">
    <property type="entry name" value="Mog1"/>
    <property type="match status" value="1"/>
</dbReference>
<keyword evidence="6" id="KW-1185">Reference proteome</keyword>
<keyword evidence="2" id="KW-0813">Transport</keyword>
<dbReference type="InterPro" id="IPR007681">
    <property type="entry name" value="Mog1"/>
</dbReference>
<evidence type="ECO:0000256" key="2">
    <source>
        <dbReference type="ARBA" id="ARBA00022448"/>
    </source>
</evidence>
<organism evidence="5 6">
    <name type="scientific">Ectocarpus siliculosus</name>
    <name type="common">Brown alga</name>
    <name type="synonym">Conferva siliculosa</name>
    <dbReference type="NCBI Taxonomy" id="2880"/>
    <lineage>
        <taxon>Eukaryota</taxon>
        <taxon>Sar</taxon>
        <taxon>Stramenopiles</taxon>
        <taxon>Ochrophyta</taxon>
        <taxon>PX clade</taxon>
        <taxon>Phaeophyceae</taxon>
        <taxon>Ectocarpales</taxon>
        <taxon>Ectocarpaceae</taxon>
        <taxon>Ectocarpus</taxon>
    </lineage>
</organism>
<evidence type="ECO:0000313" key="6">
    <source>
        <dbReference type="Proteomes" id="UP000002630"/>
    </source>
</evidence>
<keyword evidence="3" id="KW-0653">Protein transport</keyword>
<dbReference type="GO" id="GO:0005085">
    <property type="term" value="F:guanyl-nucleotide exchange factor activity"/>
    <property type="evidence" value="ECO:0007669"/>
    <property type="project" value="TreeGrafter"/>
</dbReference>
<sequence length="294" mass="30302">MASSAGDDATLRKLFGGAMECLLPAAYVDVSDLRQVPDHQEVFASKEDGISIVIEVLSFEADINMDEQARKDGASARHFFDDLAAANGATSSACDFCGDLSDSIMPKLASYTKSALAGRQTVAKFRQDAPPDAVRLYLVNVRLPNVGTDLLITVNVPCPDQDTAVRTMAGAECFCSGPSRHTAGANEEISTGAPLIDANKTSETASGAHAAADGTAAGTDKPFKSAADFSPEATVDGVGGVDKPEGSGEIEAGVGEGKGEKHSSPGGGDDVDLGVAALRTLLQSFAILDWSLFG</sequence>
<accession>D7FJP5</accession>
<evidence type="ECO:0000256" key="4">
    <source>
        <dbReference type="SAM" id="MobiDB-lite"/>
    </source>
</evidence>
<evidence type="ECO:0000313" key="5">
    <source>
        <dbReference type="EMBL" id="CBJ29147.1"/>
    </source>
</evidence>
<feature type="region of interest" description="Disordered" evidence="4">
    <location>
        <begin position="202"/>
        <end position="268"/>
    </location>
</feature>
<dbReference type="GO" id="GO:0005634">
    <property type="term" value="C:nucleus"/>
    <property type="evidence" value="ECO:0007669"/>
    <property type="project" value="TreeGrafter"/>
</dbReference>
<proteinExistence type="inferred from homology"/>
<dbReference type="GO" id="GO:0006606">
    <property type="term" value="P:protein import into nucleus"/>
    <property type="evidence" value="ECO:0007669"/>
    <property type="project" value="TreeGrafter"/>
</dbReference>
<dbReference type="SUPFAM" id="SSF55724">
    <property type="entry name" value="Mog1p/PsbP-like"/>
    <property type="match status" value="1"/>
</dbReference>
<dbReference type="eggNOG" id="KOG3329">
    <property type="taxonomic scope" value="Eukaryota"/>
</dbReference>
<dbReference type="InterPro" id="IPR016123">
    <property type="entry name" value="Mog1/PsbP_a/b/a-sand"/>
</dbReference>
<evidence type="ECO:0000256" key="3">
    <source>
        <dbReference type="ARBA" id="ARBA00022927"/>
    </source>
</evidence>
<reference evidence="5 6" key="1">
    <citation type="journal article" date="2010" name="Nature">
        <title>The Ectocarpus genome and the independent evolution of multicellularity in brown algae.</title>
        <authorList>
            <person name="Cock J.M."/>
            <person name="Sterck L."/>
            <person name="Rouze P."/>
            <person name="Scornet D."/>
            <person name="Allen A.E."/>
            <person name="Amoutzias G."/>
            <person name="Anthouard V."/>
            <person name="Artiguenave F."/>
            <person name="Aury J.M."/>
            <person name="Badger J.H."/>
            <person name="Beszteri B."/>
            <person name="Billiau K."/>
            <person name="Bonnet E."/>
            <person name="Bothwell J.H."/>
            <person name="Bowler C."/>
            <person name="Boyen C."/>
            <person name="Brownlee C."/>
            <person name="Carrano C.J."/>
            <person name="Charrier B."/>
            <person name="Cho G.Y."/>
            <person name="Coelho S.M."/>
            <person name="Collen J."/>
            <person name="Corre E."/>
            <person name="Da Silva C."/>
            <person name="Delage L."/>
            <person name="Delaroque N."/>
            <person name="Dittami S.M."/>
            <person name="Doulbeau S."/>
            <person name="Elias M."/>
            <person name="Farnham G."/>
            <person name="Gachon C.M."/>
            <person name="Gschloessl B."/>
            <person name="Heesch S."/>
            <person name="Jabbari K."/>
            <person name="Jubin C."/>
            <person name="Kawai H."/>
            <person name="Kimura K."/>
            <person name="Kloareg B."/>
            <person name="Kupper F.C."/>
            <person name="Lang D."/>
            <person name="Le Bail A."/>
            <person name="Leblanc C."/>
            <person name="Lerouge P."/>
            <person name="Lohr M."/>
            <person name="Lopez P.J."/>
            <person name="Martens C."/>
            <person name="Maumus F."/>
            <person name="Michel G."/>
            <person name="Miranda-Saavedra D."/>
            <person name="Morales J."/>
            <person name="Moreau H."/>
            <person name="Motomura T."/>
            <person name="Nagasato C."/>
            <person name="Napoli C.A."/>
            <person name="Nelson D.R."/>
            <person name="Nyvall-Collen P."/>
            <person name="Peters A.F."/>
            <person name="Pommier C."/>
            <person name="Potin P."/>
            <person name="Poulain J."/>
            <person name="Quesneville H."/>
            <person name="Read B."/>
            <person name="Rensing S.A."/>
            <person name="Ritter A."/>
            <person name="Rousvoal S."/>
            <person name="Samanta M."/>
            <person name="Samson G."/>
            <person name="Schroeder D.C."/>
            <person name="Segurens B."/>
            <person name="Strittmatter M."/>
            <person name="Tonon T."/>
            <person name="Tregear J.W."/>
            <person name="Valentin K."/>
            <person name="von Dassow P."/>
            <person name="Yamagishi T."/>
            <person name="Van de Peer Y."/>
            <person name="Wincker P."/>
        </authorList>
    </citation>
    <scope>NUCLEOTIDE SEQUENCE [LARGE SCALE GENOMIC DNA]</scope>
    <source>
        <strain evidence="6">Ec32 / CCAP1310/4</strain>
    </source>
</reference>
<protein>
    <submittedName>
        <fullName evidence="5">Uncharacterized protein</fullName>
    </submittedName>
</protein>